<evidence type="ECO:0000313" key="2">
    <source>
        <dbReference type="EMBL" id="KAK7201649.1"/>
    </source>
</evidence>
<feature type="region of interest" description="Disordered" evidence="1">
    <location>
        <begin position="1360"/>
        <end position="1389"/>
    </location>
</feature>
<feature type="region of interest" description="Disordered" evidence="1">
    <location>
        <begin position="1214"/>
        <end position="1257"/>
    </location>
</feature>
<feature type="region of interest" description="Disordered" evidence="1">
    <location>
        <begin position="333"/>
        <end position="361"/>
    </location>
</feature>
<evidence type="ECO:0000256" key="1">
    <source>
        <dbReference type="SAM" id="MobiDB-lite"/>
    </source>
</evidence>
<feature type="region of interest" description="Disordered" evidence="1">
    <location>
        <begin position="120"/>
        <end position="140"/>
    </location>
</feature>
<feature type="region of interest" description="Disordered" evidence="1">
    <location>
        <begin position="1186"/>
        <end position="1205"/>
    </location>
</feature>
<comment type="caution">
    <text evidence="2">The sequence shown here is derived from an EMBL/GenBank/DDBJ whole genome shotgun (WGS) entry which is preliminary data.</text>
</comment>
<dbReference type="EMBL" id="JAECZO010000018">
    <property type="protein sequence ID" value="KAK7201649.1"/>
    <property type="molecule type" value="Genomic_DNA"/>
</dbReference>
<feature type="compositionally biased region" description="Gly residues" evidence="1">
    <location>
        <begin position="1366"/>
        <end position="1376"/>
    </location>
</feature>
<feature type="region of interest" description="Disordered" evidence="1">
    <location>
        <begin position="18"/>
        <end position="39"/>
    </location>
</feature>
<accession>A0AAW0F7I5</accession>
<dbReference type="Proteomes" id="UP001430356">
    <property type="component" value="Unassembled WGS sequence"/>
</dbReference>
<proteinExistence type="predicted"/>
<protein>
    <submittedName>
        <fullName evidence="2">Uncharacterized protein</fullName>
    </submittedName>
</protein>
<evidence type="ECO:0000313" key="3">
    <source>
        <dbReference type="Proteomes" id="UP001430356"/>
    </source>
</evidence>
<reference evidence="2 3" key="1">
    <citation type="journal article" date="2021" name="MBio">
        <title>A New Model Trypanosomatid, Novymonas esmeraldas: Genomic Perception of Its 'Candidatus Pandoraea novymonadis' Endosymbiont.</title>
        <authorList>
            <person name="Zakharova A."/>
            <person name="Saura A."/>
            <person name="Butenko A."/>
            <person name="Podesvova L."/>
            <person name="Warmusova S."/>
            <person name="Kostygov A.Y."/>
            <person name="Nenarokova A."/>
            <person name="Lukes J."/>
            <person name="Opperdoes F.R."/>
            <person name="Yurchenko V."/>
        </authorList>
    </citation>
    <scope>NUCLEOTIDE SEQUENCE [LARGE SCALE GENOMIC DNA]</scope>
    <source>
        <strain evidence="2 3">E262AT.01</strain>
    </source>
</reference>
<organism evidence="2 3">
    <name type="scientific">Novymonas esmeraldas</name>
    <dbReference type="NCBI Taxonomy" id="1808958"/>
    <lineage>
        <taxon>Eukaryota</taxon>
        <taxon>Discoba</taxon>
        <taxon>Euglenozoa</taxon>
        <taxon>Kinetoplastea</taxon>
        <taxon>Metakinetoplastina</taxon>
        <taxon>Trypanosomatida</taxon>
        <taxon>Trypanosomatidae</taxon>
        <taxon>Novymonas</taxon>
    </lineage>
</organism>
<name>A0AAW0F7I5_9TRYP</name>
<feature type="compositionally biased region" description="Pro residues" evidence="1">
    <location>
        <begin position="1377"/>
        <end position="1389"/>
    </location>
</feature>
<gene>
    <name evidence="2" type="ORF">NESM_000229700</name>
</gene>
<keyword evidence="3" id="KW-1185">Reference proteome</keyword>
<sequence length="1448" mass="151937">MASRWKRVDLLRLSSVTSAAAGRRQQPPPRSAPLSSSGSLVGRAGGAVAAADACSVTVHGSTSPATFTAPVGTRVSVSRLLCGSSLPWQSALCCFHELAEAERRRRTAAAAAGAAGAAASASTPTVSRGAPTQRAGGDDDVLPLGATVSMYGLLHRQGGHRATQLDFLAYASRQHSSLLPIAALLDAGKGGGGTDPADCAAREAQHLPHVLSLLNLATLLHLGLRDVLQLPIRAAAVPAAVAPVPPPPPPSAVQRWAAVQTIYDVQHYGWGAQYLDAVATASALPGTPEESGGVPVADDRCDTISLVRCAALATPRYTHVLRTLEEAWLQRHASQLSPAASPQPPQPQEPEPEPVAGDWGGCAAVSGAEAAAPGDGTAVAAARVDTGDAAVAMVRALGLGAAPMLECRSAASDAPPAEIAQALPTVTRDVVVFAWRAMQMRRQRGGTPDAEGMEEDRALLHVVGAATQSATYEELRTWMEQLLPADDDPALVLSGPPTAPPPLRLVSSAQETALLRLLTRAVQRAPSWAAVCAVVSDTWRRWPSVSTGAADAVAAWADGEEERGAWRCRRQDGVASAPPLLEAVMASRHAPSVVPAALAPPAEHRRSAAAAEFWYAVCVCADTAGAPEAVAAVARQQQEWCELLFGTDTPTRSPAATRTADMVRRHEALTRVALLVVRCWLRPAQALEVVLQCLARSHARCGELWAAVLQADRSRSNAAATVAETLTAPAAGGDDDDRLADSALAAVVRLMADQHSTYCGELLSARERHDWLDAVLRCTSRGLARQLVLRGAWVARWRGGPTSPCSCVDDEDVLERHAGRQSAADALAAVVDTWVTAETATPREAALAALFAGGGVTPPARWQTGTISSVGPLLEDVRRAFLLEEGGSSATEEVFARARAAVTKAGLRLGLAVPVEVAGTDVASRVARLRGWVELLCTSPTPFLGHEHSIVVWLYVVMRLMEGLHEDAESGRTRQRSLAASAHVESPVWGVEEEAAVVRRVAQSLSGPLWAELPPSSLLPPMLLNWLLSRGGERDWGDAVRTLRAAALSESSQAEQRFSRLVLPLDHVVSLEHAVRVLRTLQLVEQRCITTPASPGAARGCGEASAAPAPAPVLSAEGGDGAVADVACAARHAAAAGDDRTSSTVDSELLDVYGRIERVLLREWYGRALAAVLTFLAKHPEHTYLTDAPGDAQRQPEALPRHGIPVGERVDTHAGAQVASQRTTDAPRRAAQLQQAPPPAERDAQSHPPPPPDVVPTCAAQSELSVETWREWLRVAAAGPSQGCLATGHPLPLHLVATFILQECRVAASHDGSSPNTDSGPHAWQSARLAAHSTTRLSRRSSSLVSAVASLDLLLGRSRRQRDVADGGGGGGAGGGDPPPLSRAPPPATVHPELLGLYLRVLRAKRSEPGRSPATTLEDVAAGVLIARCAEEVTLEEDAATAAREQRP</sequence>